<dbReference type="RefSeq" id="WP_183529543.1">
    <property type="nucleotide sequence ID" value="NZ_JACIJM010000006.1"/>
</dbReference>
<dbReference type="EMBL" id="JACIJM010000006">
    <property type="protein sequence ID" value="MBB5722875.1"/>
    <property type="molecule type" value="Genomic_DNA"/>
</dbReference>
<accession>A0A7W9F059</accession>
<keyword evidence="2" id="KW-1185">Reference proteome</keyword>
<gene>
    <name evidence="1" type="ORF">FHS72_002505</name>
</gene>
<proteinExistence type="predicted"/>
<protein>
    <recommendedName>
        <fullName evidence="3">DNA-binding protein</fullName>
    </recommendedName>
</protein>
<evidence type="ECO:0000313" key="1">
    <source>
        <dbReference type="EMBL" id="MBB5722875.1"/>
    </source>
</evidence>
<evidence type="ECO:0008006" key="3">
    <source>
        <dbReference type="Google" id="ProtNLM"/>
    </source>
</evidence>
<name>A0A7W9F059_9RHOB</name>
<dbReference type="AlphaFoldDB" id="A0A7W9F059"/>
<dbReference type="Proteomes" id="UP000535415">
    <property type="component" value="Unassembled WGS sequence"/>
</dbReference>
<evidence type="ECO:0000313" key="2">
    <source>
        <dbReference type="Proteomes" id="UP000535415"/>
    </source>
</evidence>
<reference evidence="1 2" key="1">
    <citation type="submission" date="2020-08" db="EMBL/GenBank/DDBJ databases">
        <title>Genomic Encyclopedia of Type Strains, Phase IV (KMG-IV): sequencing the most valuable type-strain genomes for metagenomic binning, comparative biology and taxonomic classification.</title>
        <authorList>
            <person name="Goeker M."/>
        </authorList>
    </citation>
    <scope>NUCLEOTIDE SEQUENCE [LARGE SCALE GENOMIC DNA]</scope>
    <source>
        <strain evidence="1 2">DSM 101064</strain>
    </source>
</reference>
<organism evidence="1 2">
    <name type="scientific">Yoonia ponticola</name>
    <dbReference type="NCBI Taxonomy" id="1524255"/>
    <lineage>
        <taxon>Bacteria</taxon>
        <taxon>Pseudomonadati</taxon>
        <taxon>Pseudomonadota</taxon>
        <taxon>Alphaproteobacteria</taxon>
        <taxon>Rhodobacterales</taxon>
        <taxon>Paracoccaceae</taxon>
        <taxon>Yoonia</taxon>
    </lineage>
</organism>
<comment type="caution">
    <text evidence="1">The sequence shown here is derived from an EMBL/GenBank/DDBJ whole genome shotgun (WGS) entry which is preliminary data.</text>
</comment>
<sequence>MGKRANPMAVKVSLTYEVGEAAFALGKSEATIRNWIKDGLPIMASKKPLLISGQDLRDYIRAKSKGAKTSLGPDQLFCLSCREGRKPLRMAVAVLPNTDKTDRLEGLCETCGGVASRIISKAKSPHFAATFRFK</sequence>